<feature type="compositionally biased region" description="Acidic residues" evidence="1">
    <location>
        <begin position="128"/>
        <end position="160"/>
    </location>
</feature>
<keyword evidence="3" id="KW-1185">Reference proteome</keyword>
<feature type="region of interest" description="Disordered" evidence="1">
    <location>
        <begin position="120"/>
        <end position="167"/>
    </location>
</feature>
<proteinExistence type="predicted"/>
<evidence type="ECO:0000256" key="1">
    <source>
        <dbReference type="SAM" id="MobiDB-lite"/>
    </source>
</evidence>
<accession>A0A8H5WPW1</accession>
<sequence>MWHTPFNRYAWIVERQLSGSDMEYHGEHITILGHVFSMIARVLAAKSISSPKSPMCRIRTVQQAEDYLQYEDDKLLKKVTVVFKKTFKGIKKKTSTEDGAKWDLHNDKLRKTVETRRKKAIQVKIEPGEDGDEDAQDLGDASDDDGNESGTEDEGNDDAGSDGARLQ</sequence>
<comment type="caution">
    <text evidence="2">The sequence shown here is derived from an EMBL/GenBank/DDBJ whole genome shotgun (WGS) entry which is preliminary data.</text>
</comment>
<dbReference type="Proteomes" id="UP000567885">
    <property type="component" value="Unassembled WGS sequence"/>
</dbReference>
<protein>
    <submittedName>
        <fullName evidence="2">Uncharacterized protein</fullName>
    </submittedName>
</protein>
<evidence type="ECO:0000313" key="2">
    <source>
        <dbReference type="EMBL" id="KAF5665988.1"/>
    </source>
</evidence>
<gene>
    <name evidence="2" type="ORF">FHETE_6451</name>
</gene>
<dbReference type="EMBL" id="JAAGWQ010000114">
    <property type="protein sequence ID" value="KAF5665988.1"/>
    <property type="molecule type" value="Genomic_DNA"/>
</dbReference>
<dbReference type="AlphaFoldDB" id="A0A8H5WPW1"/>
<name>A0A8H5WPW1_FUSHE</name>
<reference evidence="2 3" key="1">
    <citation type="submission" date="2020-05" db="EMBL/GenBank/DDBJ databases">
        <title>Identification and distribution of gene clusters putatively required for synthesis of sphingolipid metabolism inhibitors in phylogenetically diverse species of the filamentous fungus Fusarium.</title>
        <authorList>
            <person name="Kim H.-S."/>
            <person name="Busman M."/>
            <person name="Brown D.W."/>
            <person name="Divon H."/>
            <person name="Uhlig S."/>
            <person name="Proctor R.H."/>
        </authorList>
    </citation>
    <scope>NUCLEOTIDE SEQUENCE [LARGE SCALE GENOMIC DNA]</scope>
    <source>
        <strain evidence="2 3">NRRL 20693</strain>
    </source>
</reference>
<evidence type="ECO:0000313" key="3">
    <source>
        <dbReference type="Proteomes" id="UP000567885"/>
    </source>
</evidence>
<organism evidence="2 3">
    <name type="scientific">Fusarium heterosporum</name>
    <dbReference type="NCBI Taxonomy" id="42747"/>
    <lineage>
        <taxon>Eukaryota</taxon>
        <taxon>Fungi</taxon>
        <taxon>Dikarya</taxon>
        <taxon>Ascomycota</taxon>
        <taxon>Pezizomycotina</taxon>
        <taxon>Sordariomycetes</taxon>
        <taxon>Hypocreomycetidae</taxon>
        <taxon>Hypocreales</taxon>
        <taxon>Nectriaceae</taxon>
        <taxon>Fusarium</taxon>
        <taxon>Fusarium heterosporum species complex</taxon>
    </lineage>
</organism>
<dbReference type="OrthoDB" id="5105923at2759"/>